<dbReference type="InterPro" id="IPR000887">
    <property type="entry name" value="Aldlse_KDPG_KHG"/>
</dbReference>
<dbReference type="OrthoDB" id="9802667at2"/>
<dbReference type="RefSeq" id="WP_091498548.1">
    <property type="nucleotide sequence ID" value="NZ_FODJ01000008.1"/>
</dbReference>
<dbReference type="AlphaFoldDB" id="A0A1H8QFI9"/>
<accession>A0A1H8QFI9</accession>
<keyword evidence="7" id="KW-1185">Reference proteome</keyword>
<comment type="subunit">
    <text evidence="3">Homotrimer.</text>
</comment>
<evidence type="ECO:0000256" key="2">
    <source>
        <dbReference type="ARBA" id="ARBA00006906"/>
    </source>
</evidence>
<evidence type="ECO:0000256" key="4">
    <source>
        <dbReference type="ARBA" id="ARBA00023239"/>
    </source>
</evidence>
<gene>
    <name evidence="6" type="ORF">SAMN04488134_108152</name>
</gene>
<dbReference type="PANTHER" id="PTHR30246:SF1">
    <property type="entry name" value="2-DEHYDRO-3-DEOXY-6-PHOSPHOGALACTONATE ALDOLASE-RELATED"/>
    <property type="match status" value="1"/>
</dbReference>
<proteinExistence type="inferred from homology"/>
<evidence type="ECO:0000256" key="1">
    <source>
        <dbReference type="ARBA" id="ARBA00004761"/>
    </source>
</evidence>
<comment type="pathway">
    <text evidence="1">Carbohydrate acid metabolism.</text>
</comment>
<dbReference type="NCBIfam" id="TIGR01182">
    <property type="entry name" value="eda"/>
    <property type="match status" value="1"/>
</dbReference>
<reference evidence="6 7" key="1">
    <citation type="submission" date="2016-10" db="EMBL/GenBank/DDBJ databases">
        <authorList>
            <person name="de Groot N.N."/>
        </authorList>
    </citation>
    <scope>NUCLEOTIDE SEQUENCE [LARGE SCALE GENOMIC DNA]</scope>
    <source>
        <strain evidence="6 7">CGMCC 1.10434</strain>
    </source>
</reference>
<dbReference type="Pfam" id="PF01081">
    <property type="entry name" value="Aldolase"/>
    <property type="match status" value="1"/>
</dbReference>
<dbReference type="NCBIfam" id="NF005119">
    <property type="entry name" value="PRK06552.1"/>
    <property type="match status" value="1"/>
</dbReference>
<protein>
    <submittedName>
        <fullName evidence="6">2-dehydro-3-deoxyphosphogluconate aldolase / (4S)-4-hydroxy-2-oxoglutarate aldolase</fullName>
    </submittedName>
</protein>
<evidence type="ECO:0000256" key="3">
    <source>
        <dbReference type="ARBA" id="ARBA00011233"/>
    </source>
</evidence>
<dbReference type="Gene3D" id="3.20.20.70">
    <property type="entry name" value="Aldolase class I"/>
    <property type="match status" value="1"/>
</dbReference>
<comment type="similarity">
    <text evidence="2">Belongs to the KHG/KDPG aldolase family.</text>
</comment>
<evidence type="ECO:0000313" key="7">
    <source>
        <dbReference type="Proteomes" id="UP000199300"/>
    </source>
</evidence>
<evidence type="ECO:0000313" key="6">
    <source>
        <dbReference type="EMBL" id="SEO53010.1"/>
    </source>
</evidence>
<keyword evidence="4" id="KW-0456">Lyase</keyword>
<dbReference type="InterPro" id="IPR013785">
    <property type="entry name" value="Aldolase_TIM"/>
</dbReference>
<dbReference type="Proteomes" id="UP000199300">
    <property type="component" value="Unassembled WGS sequence"/>
</dbReference>
<sequence>MKKHTILSNLIKNKLVAVVRGKSPEEALQVSEACIKGEIKGIEVTFTLPGATQVIEQLAMKYQDTDITIGAGTVLDAVTARIAILAGAQFIVSPAFDRETAMLCNTYHIPYLPGCVTITEMQEALKYGVDVIKLFPGDLAGPAYIQAVKGPLPHVQIMPTGGVDLDNIKTWLDKGAVAVGIGSNLTSLEKLGSLEGVTEQANKYVAKITD</sequence>
<dbReference type="SUPFAM" id="SSF51569">
    <property type="entry name" value="Aldolase"/>
    <property type="match status" value="1"/>
</dbReference>
<name>A0A1H8QFI9_9BACI</name>
<dbReference type="PANTHER" id="PTHR30246">
    <property type="entry name" value="2-KETO-3-DEOXY-6-PHOSPHOGLUCONATE ALDOLASE"/>
    <property type="match status" value="1"/>
</dbReference>
<evidence type="ECO:0000256" key="5">
    <source>
        <dbReference type="ARBA" id="ARBA00023277"/>
    </source>
</evidence>
<dbReference type="GO" id="GO:0016829">
    <property type="term" value="F:lyase activity"/>
    <property type="evidence" value="ECO:0007669"/>
    <property type="project" value="UniProtKB-KW"/>
</dbReference>
<dbReference type="CDD" id="cd00452">
    <property type="entry name" value="KDPG_aldolase"/>
    <property type="match status" value="1"/>
</dbReference>
<dbReference type="EMBL" id="FODJ01000008">
    <property type="protein sequence ID" value="SEO53010.1"/>
    <property type="molecule type" value="Genomic_DNA"/>
</dbReference>
<dbReference type="STRING" id="872970.SAMN04488134_108152"/>
<organism evidence="6 7">
    <name type="scientific">Amphibacillus marinus</name>
    <dbReference type="NCBI Taxonomy" id="872970"/>
    <lineage>
        <taxon>Bacteria</taxon>
        <taxon>Bacillati</taxon>
        <taxon>Bacillota</taxon>
        <taxon>Bacilli</taxon>
        <taxon>Bacillales</taxon>
        <taxon>Bacillaceae</taxon>
        <taxon>Amphibacillus</taxon>
    </lineage>
</organism>
<keyword evidence="5" id="KW-0119">Carbohydrate metabolism</keyword>